<reference evidence="2 3" key="1">
    <citation type="submission" date="2020-04" db="EMBL/GenBank/DDBJ databases">
        <authorList>
            <person name="Klaysubun C."/>
            <person name="Duangmal K."/>
            <person name="Lipun K."/>
        </authorList>
    </citation>
    <scope>NUCLEOTIDE SEQUENCE [LARGE SCALE GENOMIC DNA]</scope>
    <source>
        <strain evidence="2 3">K10HN5</strain>
    </source>
</reference>
<comment type="caution">
    <text evidence="2">The sequence shown here is derived from an EMBL/GenBank/DDBJ whole genome shotgun (WGS) entry which is preliminary data.</text>
</comment>
<protein>
    <submittedName>
        <fullName evidence="2">Transposase</fullName>
    </submittedName>
</protein>
<dbReference type="Pfam" id="PF00665">
    <property type="entry name" value="rve"/>
    <property type="match status" value="1"/>
</dbReference>
<evidence type="ECO:0000313" key="2">
    <source>
        <dbReference type="EMBL" id="NMH98765.1"/>
    </source>
</evidence>
<dbReference type="Proteomes" id="UP000820669">
    <property type="component" value="Unassembled WGS sequence"/>
</dbReference>
<name>A0ABX1SB32_9PSEU</name>
<gene>
    <name evidence="2" type="ORF">HF526_15845</name>
</gene>
<proteinExistence type="predicted"/>
<keyword evidence="3" id="KW-1185">Reference proteome</keyword>
<evidence type="ECO:0000259" key="1">
    <source>
        <dbReference type="PROSITE" id="PS50994"/>
    </source>
</evidence>
<dbReference type="InterPro" id="IPR036388">
    <property type="entry name" value="WH-like_DNA-bd_sf"/>
</dbReference>
<dbReference type="InterPro" id="IPR036397">
    <property type="entry name" value="RNaseH_sf"/>
</dbReference>
<dbReference type="InterPro" id="IPR012337">
    <property type="entry name" value="RNaseH-like_sf"/>
</dbReference>
<dbReference type="InterPro" id="IPR001584">
    <property type="entry name" value="Integrase_cat-core"/>
</dbReference>
<dbReference type="Gene3D" id="3.30.420.10">
    <property type="entry name" value="Ribonuclease H-like superfamily/Ribonuclease H"/>
    <property type="match status" value="1"/>
</dbReference>
<dbReference type="PANTHER" id="PTHR35004">
    <property type="entry name" value="TRANSPOSASE RV3428C-RELATED"/>
    <property type="match status" value="1"/>
</dbReference>
<sequence length="227" mass="25616">MLVELSVVEQRYHAVMEVLSAGAPVVEVAARYGVSRKTVHSWVRRYRDDGLPGLADRSHRPHHHPWQLAADVEARICELRRAHPRWGPRRLGHELARAGLSPAPSRSSIYRTLVRHNLITPRSRKRPRSDYVRWERSESMALWQLDIMGSVMISDDTTATGTREVKLITGIDDHSRYLVIATVVAHPTSRAVCRAFLGALAEFGVPEQVLTDNGMQFTGAYYSSRTS</sequence>
<dbReference type="SUPFAM" id="SSF53098">
    <property type="entry name" value="Ribonuclease H-like"/>
    <property type="match status" value="1"/>
</dbReference>
<dbReference type="PROSITE" id="PS50994">
    <property type="entry name" value="INTEGRASE"/>
    <property type="match status" value="1"/>
</dbReference>
<feature type="domain" description="Integrase catalytic" evidence="1">
    <location>
        <begin position="123"/>
        <end position="227"/>
    </location>
</feature>
<dbReference type="EMBL" id="JAAXLA010000026">
    <property type="protein sequence ID" value="NMH98765.1"/>
    <property type="molecule type" value="Genomic_DNA"/>
</dbReference>
<evidence type="ECO:0000313" key="3">
    <source>
        <dbReference type="Proteomes" id="UP000820669"/>
    </source>
</evidence>
<dbReference type="Gene3D" id="1.10.10.10">
    <property type="entry name" value="Winged helix-like DNA-binding domain superfamily/Winged helix DNA-binding domain"/>
    <property type="match status" value="1"/>
</dbReference>
<dbReference type="SUPFAM" id="SSF46689">
    <property type="entry name" value="Homeodomain-like"/>
    <property type="match status" value="1"/>
</dbReference>
<dbReference type="InterPro" id="IPR009057">
    <property type="entry name" value="Homeodomain-like_sf"/>
</dbReference>
<accession>A0ABX1SB32</accession>
<dbReference type="Pfam" id="PF13565">
    <property type="entry name" value="HTH_32"/>
    <property type="match status" value="1"/>
</dbReference>
<organism evidence="2 3">
    <name type="scientific">Pseudonocardia acidicola</name>
    <dbReference type="NCBI Taxonomy" id="2724939"/>
    <lineage>
        <taxon>Bacteria</taxon>
        <taxon>Bacillati</taxon>
        <taxon>Actinomycetota</taxon>
        <taxon>Actinomycetes</taxon>
        <taxon>Pseudonocardiales</taxon>
        <taxon>Pseudonocardiaceae</taxon>
        <taxon>Pseudonocardia</taxon>
    </lineage>
</organism>